<dbReference type="InterPro" id="IPR050796">
    <property type="entry name" value="SCF_F-box_component"/>
</dbReference>
<feature type="domain" description="F-box" evidence="2">
    <location>
        <begin position="107"/>
        <end position="152"/>
    </location>
</feature>
<dbReference type="PROSITE" id="PS50192">
    <property type="entry name" value="T_SNARE"/>
    <property type="match status" value="1"/>
</dbReference>
<dbReference type="Gene3D" id="1.20.1280.50">
    <property type="match status" value="1"/>
</dbReference>
<name>A0AA38T7M4_9ASTR</name>
<evidence type="ECO:0000313" key="5">
    <source>
        <dbReference type="Proteomes" id="UP001172457"/>
    </source>
</evidence>
<dbReference type="InterPro" id="IPR017451">
    <property type="entry name" value="F-box-assoc_interact_dom"/>
</dbReference>
<accession>A0AA38T7M4</accession>
<sequence length="578" mass="66255">MIVEDEGDMINWIDEEVDNSRQIFQGSTHEFQEYFQRNSEIRSNEVHHQLCADLVEHIWSNRDYDGNDVARKNMASEVLRGSTTVLAVIYHVKSLDLSSQEIRTIIGPSMEDLPTELTTDILSRLPVNTIIHCKLVCSKWRNIVSDRLFATLHLSRSPTGLIINHNPLMYRSDYCFPRNYPGTLKWVEIEDKVDHHHLNYDCLFNLDLNLAPILQNARMCQVGSVNGLVCLLQCGHKVDNTYICNPVTREYMILPRQRSPTEDGYLRFVYGFGVSSLTGEYKVVRAFQTKTVVRNGDNPTAQPSVLEAEIYTLGIGQWRSLGPVPVTYRLNIFEKFHGLFLNNHCHWIVRDFEDAHEKIATFDFDKETFQLFPYPPPESVKGLSKGLAILKGCLCKLETYVSELTIWLMKEYGIKNSWHKELVIRREIYIDLEWPLYKVIHLIAGLKDGSILIVFENKICVFDPRSEMLAMSGYKGLESPNFLSFDQCTILGEGREPDGDFWSNWKGREHQLSIAKCWPMIVGVSNGRVEIATLERNPVEIDFWGSGGASRREAWELAPRGCAGRLRAAKPEASRTRS</sequence>
<evidence type="ECO:0000259" key="2">
    <source>
        <dbReference type="PROSITE" id="PS50181"/>
    </source>
</evidence>
<dbReference type="Pfam" id="PF12937">
    <property type="entry name" value="F-box-like"/>
    <property type="match status" value="1"/>
</dbReference>
<comment type="caution">
    <text evidence="4">The sequence shown here is derived from an EMBL/GenBank/DDBJ whole genome shotgun (WGS) entry which is preliminary data.</text>
</comment>
<proteinExistence type="predicted"/>
<dbReference type="InterPro" id="IPR000727">
    <property type="entry name" value="T_SNARE_dom"/>
</dbReference>
<dbReference type="PANTHER" id="PTHR31672:SF13">
    <property type="entry name" value="F-BOX PROTEIN CPR30-LIKE"/>
    <property type="match status" value="1"/>
</dbReference>
<dbReference type="AlphaFoldDB" id="A0AA38T7M4"/>
<evidence type="ECO:0000259" key="3">
    <source>
        <dbReference type="PROSITE" id="PS50192"/>
    </source>
</evidence>
<dbReference type="Proteomes" id="UP001172457">
    <property type="component" value="Chromosome 4"/>
</dbReference>
<dbReference type="PROSITE" id="PS50181">
    <property type="entry name" value="FBOX"/>
    <property type="match status" value="1"/>
</dbReference>
<gene>
    <name evidence="4" type="ORF">OSB04_015868</name>
</gene>
<feature type="domain" description="T-SNARE coiled-coil homology" evidence="3">
    <location>
        <begin position="1"/>
        <end position="34"/>
    </location>
</feature>
<dbReference type="InterPro" id="IPR006527">
    <property type="entry name" value="F-box-assoc_dom_typ1"/>
</dbReference>
<dbReference type="SMART" id="SM00256">
    <property type="entry name" value="FBOX"/>
    <property type="match status" value="1"/>
</dbReference>
<dbReference type="CDD" id="cd22157">
    <property type="entry name" value="F-box_AtFBW1-like"/>
    <property type="match status" value="1"/>
</dbReference>
<dbReference type="PANTHER" id="PTHR31672">
    <property type="entry name" value="BNACNNG10540D PROTEIN"/>
    <property type="match status" value="1"/>
</dbReference>
<dbReference type="GO" id="GO:0015031">
    <property type="term" value="P:protein transport"/>
    <property type="evidence" value="ECO:0007669"/>
    <property type="project" value="UniProtKB-KW"/>
</dbReference>
<dbReference type="InterPro" id="IPR036047">
    <property type="entry name" value="F-box-like_dom_sf"/>
</dbReference>
<evidence type="ECO:0008006" key="6">
    <source>
        <dbReference type="Google" id="ProtNLM"/>
    </source>
</evidence>
<dbReference type="Pfam" id="PF07734">
    <property type="entry name" value="FBA_1"/>
    <property type="match status" value="1"/>
</dbReference>
<dbReference type="InterPro" id="IPR001810">
    <property type="entry name" value="F-box_dom"/>
</dbReference>
<dbReference type="EMBL" id="JARYMX010000004">
    <property type="protein sequence ID" value="KAJ9551823.1"/>
    <property type="molecule type" value="Genomic_DNA"/>
</dbReference>
<dbReference type="SUPFAM" id="SSF81383">
    <property type="entry name" value="F-box domain"/>
    <property type="match status" value="1"/>
</dbReference>
<evidence type="ECO:0000313" key="4">
    <source>
        <dbReference type="EMBL" id="KAJ9551823.1"/>
    </source>
</evidence>
<evidence type="ECO:0000256" key="1">
    <source>
        <dbReference type="ARBA" id="ARBA00022927"/>
    </source>
</evidence>
<protein>
    <recommendedName>
        <fullName evidence="6">F-box domain-containing protein</fullName>
    </recommendedName>
</protein>
<keyword evidence="1" id="KW-0813">Transport</keyword>
<organism evidence="4 5">
    <name type="scientific">Centaurea solstitialis</name>
    <name type="common">yellow star-thistle</name>
    <dbReference type="NCBI Taxonomy" id="347529"/>
    <lineage>
        <taxon>Eukaryota</taxon>
        <taxon>Viridiplantae</taxon>
        <taxon>Streptophyta</taxon>
        <taxon>Embryophyta</taxon>
        <taxon>Tracheophyta</taxon>
        <taxon>Spermatophyta</taxon>
        <taxon>Magnoliopsida</taxon>
        <taxon>eudicotyledons</taxon>
        <taxon>Gunneridae</taxon>
        <taxon>Pentapetalae</taxon>
        <taxon>asterids</taxon>
        <taxon>campanulids</taxon>
        <taxon>Asterales</taxon>
        <taxon>Asteraceae</taxon>
        <taxon>Carduoideae</taxon>
        <taxon>Cardueae</taxon>
        <taxon>Centaureinae</taxon>
        <taxon>Centaurea</taxon>
    </lineage>
</organism>
<dbReference type="NCBIfam" id="TIGR01640">
    <property type="entry name" value="F_box_assoc_1"/>
    <property type="match status" value="1"/>
</dbReference>
<keyword evidence="5" id="KW-1185">Reference proteome</keyword>
<reference evidence="4" key="1">
    <citation type="submission" date="2023-03" db="EMBL/GenBank/DDBJ databases">
        <title>Chromosome-scale reference genome and RAD-based genetic map of yellow starthistle (Centaurea solstitialis) reveal putative structural variation and QTLs associated with invader traits.</title>
        <authorList>
            <person name="Reatini B."/>
            <person name="Cang F.A."/>
            <person name="Jiang Q."/>
            <person name="Mckibben M.T.W."/>
            <person name="Barker M.S."/>
            <person name="Rieseberg L.H."/>
            <person name="Dlugosch K.M."/>
        </authorList>
    </citation>
    <scope>NUCLEOTIDE SEQUENCE</scope>
    <source>
        <strain evidence="4">CAN-66</strain>
        <tissue evidence="4">Leaf</tissue>
    </source>
</reference>
<keyword evidence="1" id="KW-0653">Protein transport</keyword>